<sequence length="189" mass="20018">MDSNNLFSDYFSDDLDSSPTVPTAVTTTTTTNAISSPSSLSTSSPTPGGSKKLIIKESGKIVAQGSIAIWKPKSYGTASGGTVTKVENGAGVDASVASMQKSSGSGLSKIYRGDLLENFTMDNSTYSRAQVRVTFNPKFENEKSDQVGLIPRAKLLLTIGGTFFLEFGPLILIIVATFSAIGIWVYFGY</sequence>
<feature type="region of interest" description="Disordered" evidence="1">
    <location>
        <begin position="18"/>
        <end position="51"/>
    </location>
</feature>
<dbReference type="Proteomes" id="UP000289340">
    <property type="component" value="Chromosome 4"/>
</dbReference>
<feature type="compositionally biased region" description="Low complexity" evidence="1">
    <location>
        <begin position="18"/>
        <end position="50"/>
    </location>
</feature>
<reference evidence="3 4" key="1">
    <citation type="submission" date="2018-09" db="EMBL/GenBank/DDBJ databases">
        <title>A high-quality reference genome of wild soybean provides a powerful tool to mine soybean genomes.</title>
        <authorList>
            <person name="Xie M."/>
            <person name="Chung C.Y.L."/>
            <person name="Li M.-W."/>
            <person name="Wong F.-L."/>
            <person name="Chan T.-F."/>
            <person name="Lam H.-M."/>
        </authorList>
    </citation>
    <scope>NUCLEOTIDE SEQUENCE [LARGE SCALE GENOMIC DNA]</scope>
    <source>
        <strain evidence="4">cv. W05</strain>
        <tissue evidence="3">Hypocotyl of etiolated seedlings</tissue>
    </source>
</reference>
<keyword evidence="3" id="KW-0436">Ligase</keyword>
<name>A0A445KZG3_GLYSO</name>
<evidence type="ECO:0000256" key="2">
    <source>
        <dbReference type="SAM" id="Phobius"/>
    </source>
</evidence>
<evidence type="ECO:0000313" key="3">
    <source>
        <dbReference type="EMBL" id="RZC16312.1"/>
    </source>
</evidence>
<keyword evidence="2" id="KW-0472">Membrane</keyword>
<organism evidence="3 4">
    <name type="scientific">Glycine soja</name>
    <name type="common">Wild soybean</name>
    <dbReference type="NCBI Taxonomy" id="3848"/>
    <lineage>
        <taxon>Eukaryota</taxon>
        <taxon>Viridiplantae</taxon>
        <taxon>Streptophyta</taxon>
        <taxon>Embryophyta</taxon>
        <taxon>Tracheophyta</taxon>
        <taxon>Spermatophyta</taxon>
        <taxon>Magnoliopsida</taxon>
        <taxon>eudicotyledons</taxon>
        <taxon>Gunneridae</taxon>
        <taxon>Pentapetalae</taxon>
        <taxon>rosids</taxon>
        <taxon>fabids</taxon>
        <taxon>Fabales</taxon>
        <taxon>Fabaceae</taxon>
        <taxon>Papilionoideae</taxon>
        <taxon>50 kb inversion clade</taxon>
        <taxon>NPAAA clade</taxon>
        <taxon>indigoferoid/millettioid clade</taxon>
        <taxon>Phaseoleae</taxon>
        <taxon>Glycine</taxon>
        <taxon>Glycine subgen. Soja</taxon>
    </lineage>
</organism>
<dbReference type="PANTHER" id="PTHR35699:SF1">
    <property type="entry name" value="F2J10.10 PROTEIN"/>
    <property type="match status" value="1"/>
</dbReference>
<evidence type="ECO:0000313" key="4">
    <source>
        <dbReference type="Proteomes" id="UP000289340"/>
    </source>
</evidence>
<dbReference type="EMBL" id="QZWG01000004">
    <property type="protein sequence ID" value="RZC16312.1"/>
    <property type="molecule type" value="Genomic_DNA"/>
</dbReference>
<protein>
    <submittedName>
        <fullName evidence="3">tRNA ligase 1</fullName>
    </submittedName>
</protein>
<dbReference type="GO" id="GO:0016874">
    <property type="term" value="F:ligase activity"/>
    <property type="evidence" value="ECO:0007669"/>
    <property type="project" value="UniProtKB-KW"/>
</dbReference>
<evidence type="ECO:0000256" key="1">
    <source>
        <dbReference type="SAM" id="MobiDB-lite"/>
    </source>
</evidence>
<gene>
    <name evidence="3" type="ORF">D0Y65_009530</name>
</gene>
<proteinExistence type="predicted"/>
<feature type="transmembrane region" description="Helical" evidence="2">
    <location>
        <begin position="163"/>
        <end position="187"/>
    </location>
</feature>
<keyword evidence="2" id="KW-0812">Transmembrane</keyword>
<accession>A0A445KZG3</accession>
<keyword evidence="2" id="KW-1133">Transmembrane helix</keyword>
<comment type="caution">
    <text evidence="3">The sequence shown here is derived from an EMBL/GenBank/DDBJ whole genome shotgun (WGS) entry which is preliminary data.</text>
</comment>
<dbReference type="AlphaFoldDB" id="A0A445KZG3"/>
<keyword evidence="4" id="KW-1185">Reference proteome</keyword>
<dbReference type="PANTHER" id="PTHR35699">
    <property type="entry name" value="F2J10.10 PROTEIN"/>
    <property type="match status" value="1"/>
</dbReference>